<organism evidence="1">
    <name type="scientific">Arundo donax</name>
    <name type="common">Giant reed</name>
    <name type="synonym">Donax arundinaceus</name>
    <dbReference type="NCBI Taxonomy" id="35708"/>
    <lineage>
        <taxon>Eukaryota</taxon>
        <taxon>Viridiplantae</taxon>
        <taxon>Streptophyta</taxon>
        <taxon>Embryophyta</taxon>
        <taxon>Tracheophyta</taxon>
        <taxon>Spermatophyta</taxon>
        <taxon>Magnoliopsida</taxon>
        <taxon>Liliopsida</taxon>
        <taxon>Poales</taxon>
        <taxon>Poaceae</taxon>
        <taxon>PACMAD clade</taxon>
        <taxon>Arundinoideae</taxon>
        <taxon>Arundineae</taxon>
        <taxon>Arundo</taxon>
    </lineage>
</organism>
<reference evidence="1" key="2">
    <citation type="journal article" date="2015" name="Data Brief">
        <title>Shoot transcriptome of the giant reed, Arundo donax.</title>
        <authorList>
            <person name="Barrero R.A."/>
            <person name="Guerrero F.D."/>
            <person name="Moolhuijzen P."/>
            <person name="Goolsby J.A."/>
            <person name="Tidwell J."/>
            <person name="Bellgard S.E."/>
            <person name="Bellgard M.I."/>
        </authorList>
    </citation>
    <scope>NUCLEOTIDE SEQUENCE</scope>
    <source>
        <tissue evidence="1">Shoot tissue taken approximately 20 cm above the soil surface</tissue>
    </source>
</reference>
<evidence type="ECO:0000313" key="1">
    <source>
        <dbReference type="EMBL" id="JAE33895.1"/>
    </source>
</evidence>
<name>A0A0A9H9L9_ARUDO</name>
<accession>A0A0A9H9L9</accession>
<protein>
    <submittedName>
        <fullName evidence="1">Uncharacterized protein</fullName>
    </submittedName>
</protein>
<dbReference type="AlphaFoldDB" id="A0A0A9H9L9"/>
<proteinExistence type="predicted"/>
<reference evidence="1" key="1">
    <citation type="submission" date="2014-09" db="EMBL/GenBank/DDBJ databases">
        <authorList>
            <person name="Magalhaes I.L.F."/>
            <person name="Oliveira U."/>
            <person name="Santos F.R."/>
            <person name="Vidigal T.H.D.A."/>
            <person name="Brescovit A.D."/>
            <person name="Santos A.J."/>
        </authorList>
    </citation>
    <scope>NUCLEOTIDE SEQUENCE</scope>
    <source>
        <tissue evidence="1">Shoot tissue taken approximately 20 cm above the soil surface</tissue>
    </source>
</reference>
<sequence>MLSLEIQNRYEIFLVRFFNEKASRNCYFFWGGDSQHFWYNTMCENKV</sequence>
<dbReference type="EMBL" id="GBRH01164001">
    <property type="protein sequence ID" value="JAE33895.1"/>
    <property type="molecule type" value="Transcribed_RNA"/>
</dbReference>